<organism evidence="3 4">
    <name type="scientific">Salinibacterium xinjiangense</name>
    <dbReference type="NCBI Taxonomy" id="386302"/>
    <lineage>
        <taxon>Bacteria</taxon>
        <taxon>Bacillati</taxon>
        <taxon>Actinomycetota</taxon>
        <taxon>Actinomycetes</taxon>
        <taxon>Micrococcales</taxon>
        <taxon>Microbacteriaceae</taxon>
        <taxon>Salinibacterium</taxon>
    </lineage>
</organism>
<dbReference type="OrthoDB" id="4990393at2"/>
<dbReference type="Pfam" id="PF03724">
    <property type="entry name" value="META"/>
    <property type="match status" value="1"/>
</dbReference>
<dbReference type="InterPro" id="IPR005184">
    <property type="entry name" value="DUF306_Meta_HslJ"/>
</dbReference>
<gene>
    <name evidence="3" type="ORF">SAMN06296378_2365</name>
</gene>
<feature type="domain" description="DUF306" evidence="2">
    <location>
        <begin position="195"/>
        <end position="277"/>
    </location>
</feature>
<evidence type="ECO:0000256" key="1">
    <source>
        <dbReference type="SAM" id="SignalP"/>
    </source>
</evidence>
<dbReference type="InterPro" id="IPR038670">
    <property type="entry name" value="HslJ-like_sf"/>
</dbReference>
<evidence type="ECO:0000313" key="3">
    <source>
        <dbReference type="EMBL" id="SOE70967.1"/>
    </source>
</evidence>
<dbReference type="Gene3D" id="2.40.128.270">
    <property type="match status" value="1"/>
</dbReference>
<evidence type="ECO:0000313" key="4">
    <source>
        <dbReference type="Proteomes" id="UP000219440"/>
    </source>
</evidence>
<proteinExistence type="predicted"/>
<name>A0A2C8ZY03_9MICO</name>
<feature type="signal peptide" evidence="1">
    <location>
        <begin position="1"/>
        <end position="32"/>
    </location>
</feature>
<dbReference type="Proteomes" id="UP000219440">
    <property type="component" value="Unassembled WGS sequence"/>
</dbReference>
<feature type="chain" id="PRO_5012338411" evidence="1">
    <location>
        <begin position="33"/>
        <end position="284"/>
    </location>
</feature>
<dbReference type="PROSITE" id="PS51257">
    <property type="entry name" value="PROKAR_LIPOPROTEIN"/>
    <property type="match status" value="1"/>
</dbReference>
<dbReference type="EMBL" id="OCST01000004">
    <property type="protein sequence ID" value="SOE70967.1"/>
    <property type="molecule type" value="Genomic_DNA"/>
</dbReference>
<sequence>MSRRLLAPLVAKLIAPLIAVALLAGCASTPPAAEVAPVEVAPSDSSPVDLVNLWRVTDADGESAETWLRLDVGEFQLWRDCGMIMGSWRASNGLMLASAFGSSGTCATETLPVVGWLESVELFVKTADGFMLVDAAGSPVASLTIDGAPDPIPDAADFYAEPPKVTDDTRAYFAAADPLPSSLTVASHEGQWAAEGTDVSTGAGVEFAADGTWTGSDGCNGGSGRWAADASGGFLATSGVSTLMACEGASVPSWVAQAQLAGFDGDVLVLLDRDGAELGRLVKG</sequence>
<keyword evidence="1" id="KW-0732">Signal</keyword>
<protein>
    <submittedName>
        <fullName evidence="3">META domain-containing protein</fullName>
    </submittedName>
</protein>
<keyword evidence="4" id="KW-1185">Reference proteome</keyword>
<evidence type="ECO:0000259" key="2">
    <source>
        <dbReference type="Pfam" id="PF03724"/>
    </source>
</evidence>
<dbReference type="AlphaFoldDB" id="A0A2C8ZY03"/>
<accession>A0A2C8ZY03</accession>
<dbReference type="RefSeq" id="WP_097061403.1">
    <property type="nucleotide sequence ID" value="NZ_BMLC01000003.1"/>
</dbReference>
<reference evidence="3 4" key="1">
    <citation type="submission" date="2017-09" db="EMBL/GenBank/DDBJ databases">
        <authorList>
            <person name="Ehlers B."/>
            <person name="Leendertz F.H."/>
        </authorList>
    </citation>
    <scope>NUCLEOTIDE SEQUENCE [LARGE SCALE GENOMIC DNA]</scope>
    <source>
        <strain evidence="3 4">CGMCC 1.05381</strain>
    </source>
</reference>